<keyword evidence="3 5" id="KW-1133">Transmembrane helix</keyword>
<evidence type="ECO:0000256" key="5">
    <source>
        <dbReference type="SAM" id="Phobius"/>
    </source>
</evidence>
<protein>
    <recommendedName>
        <fullName evidence="6">Yip1 domain-containing protein</fullName>
    </recommendedName>
</protein>
<evidence type="ECO:0000313" key="8">
    <source>
        <dbReference type="Proteomes" id="UP000015500"/>
    </source>
</evidence>
<dbReference type="AlphaFoldDB" id="S5Z9G4"/>
<feature type="transmembrane region" description="Helical" evidence="5">
    <location>
        <begin position="160"/>
        <end position="182"/>
    </location>
</feature>
<dbReference type="STRING" id="1921421.M493_16415"/>
<keyword evidence="8" id="KW-1185">Reference proteome</keyword>
<feature type="transmembrane region" description="Helical" evidence="5">
    <location>
        <begin position="112"/>
        <end position="133"/>
    </location>
</feature>
<dbReference type="OrthoDB" id="2455856at2"/>
<dbReference type="Pfam" id="PF04893">
    <property type="entry name" value="Yip1"/>
    <property type="match status" value="1"/>
</dbReference>
<dbReference type="GO" id="GO:0016020">
    <property type="term" value="C:membrane"/>
    <property type="evidence" value="ECO:0007669"/>
    <property type="project" value="UniProtKB-SubCell"/>
</dbReference>
<evidence type="ECO:0000256" key="2">
    <source>
        <dbReference type="ARBA" id="ARBA00022692"/>
    </source>
</evidence>
<dbReference type="Proteomes" id="UP000015500">
    <property type="component" value="Chromosome"/>
</dbReference>
<gene>
    <name evidence="7" type="ORF">M493_16415</name>
</gene>
<feature type="transmembrane region" description="Helical" evidence="5">
    <location>
        <begin position="194"/>
        <end position="212"/>
    </location>
</feature>
<feature type="domain" description="Yip1" evidence="6">
    <location>
        <begin position="11"/>
        <end position="211"/>
    </location>
</feature>
<proteinExistence type="predicted"/>
<keyword evidence="2 5" id="KW-0812">Transmembrane</keyword>
<dbReference type="RefSeq" id="WP_020961282.1">
    <property type="nucleotide sequence ID" value="NC_022080.4"/>
</dbReference>
<evidence type="ECO:0000256" key="3">
    <source>
        <dbReference type="ARBA" id="ARBA00022989"/>
    </source>
</evidence>
<organism evidence="7 8">
    <name type="scientific">Geobacillus genomosp. 3</name>
    <dbReference type="NCBI Taxonomy" id="1921421"/>
    <lineage>
        <taxon>Bacteria</taxon>
        <taxon>Bacillati</taxon>
        <taxon>Bacillota</taxon>
        <taxon>Bacilli</taxon>
        <taxon>Bacillales</taxon>
        <taxon>Anoxybacillaceae</taxon>
        <taxon>Geobacillus</taxon>
    </lineage>
</organism>
<dbReference type="KEGG" id="gjf:M493_16415"/>
<name>S5Z9G4_GEOG3</name>
<dbReference type="InterPro" id="IPR006977">
    <property type="entry name" value="Yip1_dom"/>
</dbReference>
<evidence type="ECO:0000256" key="1">
    <source>
        <dbReference type="ARBA" id="ARBA00004141"/>
    </source>
</evidence>
<dbReference type="EMBL" id="CP006254">
    <property type="protein sequence ID" value="AGT33497.1"/>
    <property type="molecule type" value="Genomic_DNA"/>
</dbReference>
<evidence type="ECO:0000256" key="4">
    <source>
        <dbReference type="ARBA" id="ARBA00023136"/>
    </source>
</evidence>
<sequence length="222" mass="24755">MIYRSHPLNEWLNPNIAFSRLKEAEQVKRLIPMVLLLLFLFALLSLARAYVGVGTEELAKHLPRYTEEQRTLLHLLFAAGHMIGGIVVPLLFLFISALAFYALFEETEFKKLLAAQLPAGFALFLGEAASFLLEWPFGLDPLASPFSLGVWGPYLTDDRFVWALLHSVSLFSLWGLYIQIAALRALTGQRLGRIAAAVVAVNVVLAFFAAVASEFPLEWFSS</sequence>
<reference evidence="7 8" key="1">
    <citation type="journal article" date="2014" name="Genome Announc.">
        <title>Complete Genome Sequence of the Thermophilic Polychlorinated Biphenyl Degrader Geobacillus sp. Strain JF8 (NBRC 109937).</title>
        <authorList>
            <person name="Shintani M."/>
            <person name="Ohtsubo Y."/>
            <person name="Fukuda K."/>
            <person name="Hosoyama A."/>
            <person name="Ohji S."/>
            <person name="Yamazoe A."/>
            <person name="Fujita N."/>
            <person name="Nagata Y."/>
            <person name="Tsuda M."/>
            <person name="Hatta T."/>
            <person name="Kimbara K."/>
        </authorList>
    </citation>
    <scope>NUCLEOTIDE SEQUENCE [LARGE SCALE GENOMIC DNA]</scope>
    <source>
        <strain evidence="7 8">JF8</strain>
    </source>
</reference>
<comment type="subcellular location">
    <subcellularLocation>
        <location evidence="1">Membrane</location>
        <topology evidence="1">Multi-pass membrane protein</topology>
    </subcellularLocation>
</comment>
<evidence type="ECO:0000259" key="6">
    <source>
        <dbReference type="Pfam" id="PF04893"/>
    </source>
</evidence>
<dbReference type="HOGENOM" id="CLU_104597_1_0_9"/>
<accession>S5Z9G4</accession>
<feature type="transmembrane region" description="Helical" evidence="5">
    <location>
        <begin position="71"/>
        <end position="100"/>
    </location>
</feature>
<feature type="transmembrane region" description="Helical" evidence="5">
    <location>
        <begin position="30"/>
        <end position="51"/>
    </location>
</feature>
<evidence type="ECO:0000313" key="7">
    <source>
        <dbReference type="EMBL" id="AGT33497.1"/>
    </source>
</evidence>
<keyword evidence="4 5" id="KW-0472">Membrane</keyword>
<dbReference type="PATRIC" id="fig|1345697.3.peg.3229"/>